<name>A0A2X1A8N1_9BACI</name>
<sequence length="273" mass="31514">MKIKEIKTADFIQIEIKQNLEESLLTHHTGYVLSNENNQLDLFSIELGCVIRVKHNDVVTVENSSRKLTEFQSASMELLAEEYPYLKDGDLSLQKLESIADADFHSVSERKMQEKFEKESEFYSNTAALPTSVKFYTKVDIPNYVRVQISMSEQLFDVGEINDSSVEKVFRLYQRSIRDWVNWHSNRCLNPKTTISPISLQEMSYQTEFLANNTIGLSSTLEFDFVLEKIPLGIMNHFIETLEKEYARFLNLAWRSSTQSLNGKNAQTALRAI</sequence>
<dbReference type="EMBL" id="UAQE01000007">
    <property type="protein sequence ID" value="SPU40629.1"/>
    <property type="molecule type" value="Genomic_DNA"/>
</dbReference>
<evidence type="ECO:0000313" key="1">
    <source>
        <dbReference type="EMBL" id="SPU40629.1"/>
    </source>
</evidence>
<accession>A0A2X1A8N1</accession>
<organism evidence="1 2">
    <name type="scientific">Lysinibacillus capsici</name>
    <dbReference type="NCBI Taxonomy" id="2115968"/>
    <lineage>
        <taxon>Bacteria</taxon>
        <taxon>Bacillati</taxon>
        <taxon>Bacillota</taxon>
        <taxon>Bacilli</taxon>
        <taxon>Bacillales</taxon>
        <taxon>Bacillaceae</taxon>
        <taxon>Lysinibacillus</taxon>
    </lineage>
</organism>
<dbReference type="AlphaFoldDB" id="A0A2X1A8N1"/>
<dbReference type="Proteomes" id="UP000251431">
    <property type="component" value="Unassembled WGS sequence"/>
</dbReference>
<reference evidence="1 2" key="1">
    <citation type="submission" date="2018-06" db="EMBL/GenBank/DDBJ databases">
        <authorList>
            <consortium name="Pathogen Informatics"/>
            <person name="Doyle S."/>
        </authorList>
    </citation>
    <scope>NUCLEOTIDE SEQUENCE [LARGE SCALE GENOMIC DNA]</scope>
    <source>
        <strain evidence="1 2">NCTC7582</strain>
    </source>
</reference>
<gene>
    <name evidence="1" type="ORF">NCTC7582_05173</name>
</gene>
<dbReference type="RefSeq" id="WP_112118885.1">
    <property type="nucleotide sequence ID" value="NZ_UAQE01000007.1"/>
</dbReference>
<protein>
    <submittedName>
        <fullName evidence="1">Uncharacterized protein</fullName>
    </submittedName>
</protein>
<evidence type="ECO:0000313" key="2">
    <source>
        <dbReference type="Proteomes" id="UP000251431"/>
    </source>
</evidence>
<proteinExistence type="predicted"/>